<evidence type="ECO:0008006" key="13">
    <source>
        <dbReference type="Google" id="ProtNLM"/>
    </source>
</evidence>
<organism evidence="11 12">
    <name type="scientific">Tigriopus californicus</name>
    <name type="common">Marine copepod</name>
    <dbReference type="NCBI Taxonomy" id="6832"/>
    <lineage>
        <taxon>Eukaryota</taxon>
        <taxon>Metazoa</taxon>
        <taxon>Ecdysozoa</taxon>
        <taxon>Arthropoda</taxon>
        <taxon>Crustacea</taxon>
        <taxon>Multicrustacea</taxon>
        <taxon>Hexanauplia</taxon>
        <taxon>Copepoda</taxon>
        <taxon>Harpacticoida</taxon>
        <taxon>Harpacticidae</taxon>
        <taxon>Tigriopus</taxon>
    </lineage>
</organism>
<feature type="domain" description="BTB" evidence="9">
    <location>
        <begin position="334"/>
        <end position="397"/>
    </location>
</feature>
<dbReference type="InterPro" id="IPR000210">
    <property type="entry name" value="BTB/POZ_dom"/>
</dbReference>
<dbReference type="InterPro" id="IPR036236">
    <property type="entry name" value="Znf_C2H2_sf"/>
</dbReference>
<dbReference type="Gene3D" id="3.30.160.60">
    <property type="entry name" value="Classic Zinc Finger"/>
    <property type="match status" value="4"/>
</dbReference>
<evidence type="ECO:0000256" key="7">
    <source>
        <dbReference type="PROSITE-ProRule" id="PRU00042"/>
    </source>
</evidence>
<keyword evidence="3" id="KW-0677">Repeat</keyword>
<dbReference type="SUPFAM" id="SSF57667">
    <property type="entry name" value="beta-beta-alpha zinc fingers"/>
    <property type="match status" value="3"/>
</dbReference>
<feature type="compositionally biased region" description="Polar residues" evidence="8">
    <location>
        <begin position="550"/>
        <end position="562"/>
    </location>
</feature>
<accession>A0A553PK69</accession>
<dbReference type="EMBL" id="VCGU01000003">
    <property type="protein sequence ID" value="TRY78059.1"/>
    <property type="molecule type" value="Genomic_DNA"/>
</dbReference>
<feature type="region of interest" description="Disordered" evidence="8">
    <location>
        <begin position="469"/>
        <end position="498"/>
    </location>
</feature>
<dbReference type="Pfam" id="PF00096">
    <property type="entry name" value="zf-C2H2"/>
    <property type="match status" value="3"/>
</dbReference>
<dbReference type="Proteomes" id="UP000318571">
    <property type="component" value="Chromosome 11"/>
</dbReference>
<keyword evidence="4 7" id="KW-0863">Zinc-finger</keyword>
<dbReference type="AlphaFoldDB" id="A0A553PK69"/>
<dbReference type="Gene3D" id="3.30.710.10">
    <property type="entry name" value="Potassium Channel Kv1.1, Chain A"/>
    <property type="match status" value="1"/>
</dbReference>
<evidence type="ECO:0000256" key="8">
    <source>
        <dbReference type="SAM" id="MobiDB-lite"/>
    </source>
</evidence>
<evidence type="ECO:0000259" key="10">
    <source>
        <dbReference type="PROSITE" id="PS50157"/>
    </source>
</evidence>
<dbReference type="SMART" id="SM00355">
    <property type="entry name" value="ZnF_C2H2"/>
    <property type="match status" value="11"/>
</dbReference>
<feature type="domain" description="C2H2-type" evidence="10">
    <location>
        <begin position="110"/>
        <end position="138"/>
    </location>
</feature>
<feature type="compositionally biased region" description="Basic and acidic residues" evidence="8">
    <location>
        <begin position="933"/>
        <end position="942"/>
    </location>
</feature>
<proteinExistence type="predicted"/>
<dbReference type="Pfam" id="PF00651">
    <property type="entry name" value="BTB"/>
    <property type="match status" value="1"/>
</dbReference>
<dbReference type="InterPro" id="IPR013087">
    <property type="entry name" value="Znf_C2H2_type"/>
</dbReference>
<comment type="caution">
    <text evidence="11">The sequence shown here is derived from an EMBL/GenBank/DDBJ whole genome shotgun (WGS) entry which is preliminary data.</text>
</comment>
<evidence type="ECO:0000256" key="2">
    <source>
        <dbReference type="ARBA" id="ARBA00022723"/>
    </source>
</evidence>
<reference evidence="11 12" key="1">
    <citation type="journal article" date="2018" name="Nat. Ecol. Evol.">
        <title>Genomic signatures of mitonuclear coevolution across populations of Tigriopus californicus.</title>
        <authorList>
            <person name="Barreto F.S."/>
            <person name="Watson E.T."/>
            <person name="Lima T.G."/>
            <person name="Willett C.S."/>
            <person name="Edmands S."/>
            <person name="Li W."/>
            <person name="Burton R.S."/>
        </authorList>
    </citation>
    <scope>NUCLEOTIDE SEQUENCE [LARGE SCALE GENOMIC DNA]</scope>
    <source>
        <strain evidence="11 12">San Diego</strain>
    </source>
</reference>
<evidence type="ECO:0000256" key="6">
    <source>
        <dbReference type="ARBA" id="ARBA00023242"/>
    </source>
</evidence>
<keyword evidence="5" id="KW-0862">Zinc</keyword>
<feature type="domain" description="C2H2-type" evidence="10">
    <location>
        <begin position="138"/>
        <end position="161"/>
    </location>
</feature>
<dbReference type="STRING" id="6832.A0A553PK69"/>
<dbReference type="PROSITE" id="PS00028">
    <property type="entry name" value="ZINC_FINGER_C2H2_1"/>
    <property type="match status" value="7"/>
</dbReference>
<feature type="region of interest" description="Disordered" evidence="8">
    <location>
        <begin position="424"/>
        <end position="454"/>
    </location>
</feature>
<keyword evidence="12" id="KW-1185">Reference proteome</keyword>
<gene>
    <name evidence="11" type="ORF">TCAL_13885</name>
</gene>
<keyword evidence="6" id="KW-0539">Nucleus</keyword>
<feature type="domain" description="C2H2-type" evidence="10">
    <location>
        <begin position="801"/>
        <end position="829"/>
    </location>
</feature>
<name>A0A553PK69_TIGCA</name>
<evidence type="ECO:0000256" key="3">
    <source>
        <dbReference type="ARBA" id="ARBA00022737"/>
    </source>
</evidence>
<dbReference type="PROSITE" id="PS50097">
    <property type="entry name" value="BTB"/>
    <property type="match status" value="1"/>
</dbReference>
<evidence type="ECO:0000256" key="4">
    <source>
        <dbReference type="ARBA" id="ARBA00022771"/>
    </source>
</evidence>
<dbReference type="PROSITE" id="PS50157">
    <property type="entry name" value="ZINC_FINGER_C2H2_2"/>
    <property type="match status" value="7"/>
</dbReference>
<feature type="domain" description="C2H2-type" evidence="10">
    <location>
        <begin position="81"/>
        <end position="109"/>
    </location>
</feature>
<feature type="compositionally biased region" description="Basic residues" evidence="8">
    <location>
        <begin position="428"/>
        <end position="438"/>
    </location>
</feature>
<dbReference type="PANTHER" id="PTHR24406">
    <property type="entry name" value="TRANSCRIPTIONAL REPRESSOR CTCFL-RELATED"/>
    <property type="match status" value="1"/>
</dbReference>
<evidence type="ECO:0000256" key="1">
    <source>
        <dbReference type="ARBA" id="ARBA00004123"/>
    </source>
</evidence>
<dbReference type="InterPro" id="IPR050888">
    <property type="entry name" value="ZnF_C2H2-type_TF"/>
</dbReference>
<evidence type="ECO:0000259" key="9">
    <source>
        <dbReference type="PROSITE" id="PS50097"/>
    </source>
</evidence>
<keyword evidence="2" id="KW-0479">Metal-binding</keyword>
<feature type="domain" description="C2H2-type" evidence="10">
    <location>
        <begin position="772"/>
        <end position="800"/>
    </location>
</feature>
<evidence type="ECO:0000313" key="11">
    <source>
        <dbReference type="EMBL" id="TRY78059.1"/>
    </source>
</evidence>
<dbReference type="GO" id="GO:0008270">
    <property type="term" value="F:zinc ion binding"/>
    <property type="evidence" value="ECO:0007669"/>
    <property type="project" value="UniProtKB-KW"/>
</dbReference>
<evidence type="ECO:0000256" key="5">
    <source>
        <dbReference type="ARBA" id="ARBA00022833"/>
    </source>
</evidence>
<feature type="domain" description="C2H2-type" evidence="10">
    <location>
        <begin position="605"/>
        <end position="627"/>
    </location>
</feature>
<dbReference type="SUPFAM" id="SSF54695">
    <property type="entry name" value="POZ domain"/>
    <property type="match status" value="1"/>
</dbReference>
<evidence type="ECO:0000313" key="12">
    <source>
        <dbReference type="Proteomes" id="UP000318571"/>
    </source>
</evidence>
<dbReference type="GO" id="GO:0005634">
    <property type="term" value="C:nucleus"/>
    <property type="evidence" value="ECO:0007669"/>
    <property type="project" value="UniProtKB-SubCell"/>
</dbReference>
<protein>
    <recommendedName>
        <fullName evidence="13">BTB domain-containing protein</fullName>
    </recommendedName>
</protein>
<dbReference type="InterPro" id="IPR011333">
    <property type="entry name" value="SKP1/BTB/POZ_sf"/>
</dbReference>
<feature type="domain" description="C2H2-type" evidence="10">
    <location>
        <begin position="743"/>
        <end position="771"/>
    </location>
</feature>
<comment type="subcellular location">
    <subcellularLocation>
        <location evidence="1">Nucleus</location>
    </subcellularLocation>
</comment>
<sequence>MQQRKKKKLQEVDLSNVKVQTDFLDPDKCARCAFRSPDPILLKQHWISKHEYRECEHCGKMYSFNYIDQHIAVHHTKELDFECEFCGNKFWMESYLINHRDEEHIKEYKFHCVECDMSFVSQNRLSRHKIKDHKNRHFPCKYCEKTYMNKESLKKHFQKVHGIAIDNVKDASHASIIPLPMVQGVLHDPDGKKILELEQKAIQDQKIQEDLRQQQQQQQQLLAKGHESHTEYIVPAEGMTHQIVVQEQPVIHEFPVHPHTVSTPISEHQVQEMQLVHIQPELDDPNYVTTTYTITISNLLECSMMKTTVVPKGLVPKLLGPVDFSSLLGCEISSDLLLIPKDGDQGIRAHKVVLAAFSPFLKECLLDEPVYLCDKILQLHLPDYSHAAITDFLKVLYGCEDNEEQVLSSLEAVESLWRQEVPLEPRPKRGFPTKKRGRPPSLDPKAEKLRKKQESVSLTASSFVCVKVEEDQEREKKESNSNRCDYKSKNNNTTRQHIYRFHFGRNRDWYQRTKAKRNRDGTPRGRGRPKRDEEVFDPPPKPEPKDSSSGAENSDDGSQSKENINYNKAYAQMNKWELCAHCGVSVLVTEMSKHCFNYHGVKLPFQCTDCDESFTSEIVLERHREKHIYKLCPYCKIVIRDAKKMESHLAGCNMKKLREIKPLKIKNRRRRRPGYEEIEFEPNKEDPTKCPKCDYRNPKLTRVRGHYVSRHIRQQCPHCDKKLLFASMERHILMNHRPDLLKFECKDCNKKFFNERLLKFHNEENHIKELKYICDHCAMSFYSEFKLSHHVTIKHRTPQTHPCPFCDKTYRDRDSRRKHLRRYHPDKWRDKDKDEMATYISNKCFGATMNVGDKEGGGGGSNDEESELIPSHPLEESKAMLSIPQLPNQHHHNPNLHPHIPQIPISMPNASNALEPTEDNFGGIQMKSQGKTELVRQKTNKRDCSTIRQRSPVIEQLVNISPKFGRTTKQALERALEDWEAEDLDLDEVIPRHLLGDDSMDESLPVSLSGVWSNPMMRSRLGTISTMLTTSPKARTIFDPLLLHLG</sequence>
<feature type="compositionally biased region" description="Basic and acidic residues" evidence="8">
    <location>
        <begin position="469"/>
        <end position="488"/>
    </location>
</feature>
<feature type="region of interest" description="Disordered" evidence="8">
    <location>
        <begin position="510"/>
        <end position="562"/>
    </location>
</feature>
<feature type="region of interest" description="Disordered" evidence="8">
    <location>
        <begin position="907"/>
        <end position="942"/>
    </location>
</feature>